<dbReference type="EMBL" id="LSYS01002736">
    <property type="protein sequence ID" value="OPJ85819.1"/>
    <property type="molecule type" value="Genomic_DNA"/>
</dbReference>
<sequence length="68" mass="7654">MEVEKLTTHDTEPRLQLKQKNQSPQIHNRLVGSVSSLSSVGHKCLVLGEKNCVYHKEENLPSPLQCLC</sequence>
<feature type="region of interest" description="Disordered" evidence="1">
    <location>
        <begin position="1"/>
        <end position="23"/>
    </location>
</feature>
<dbReference type="Proteomes" id="UP000190648">
    <property type="component" value="Unassembled WGS sequence"/>
</dbReference>
<gene>
    <name evidence="2" type="ORF">AV530_013928</name>
</gene>
<reference evidence="2 3" key="1">
    <citation type="submission" date="2016-02" db="EMBL/GenBank/DDBJ databases">
        <title>Band-tailed pigeon sequencing and assembly.</title>
        <authorList>
            <person name="Soares A.E."/>
            <person name="Novak B.J."/>
            <person name="Rice E.S."/>
            <person name="O'Connell B."/>
            <person name="Chang D."/>
            <person name="Weber S."/>
            <person name="Shapiro B."/>
        </authorList>
    </citation>
    <scope>NUCLEOTIDE SEQUENCE [LARGE SCALE GENOMIC DNA]</scope>
    <source>
        <strain evidence="2">BTP2013</strain>
        <tissue evidence="2">Blood</tissue>
    </source>
</reference>
<dbReference type="AlphaFoldDB" id="A0A1V4KN14"/>
<evidence type="ECO:0000313" key="2">
    <source>
        <dbReference type="EMBL" id="OPJ85819.1"/>
    </source>
</evidence>
<evidence type="ECO:0000256" key="1">
    <source>
        <dbReference type="SAM" id="MobiDB-lite"/>
    </source>
</evidence>
<accession>A0A1V4KN14</accession>
<keyword evidence="3" id="KW-1185">Reference proteome</keyword>
<proteinExistence type="predicted"/>
<comment type="caution">
    <text evidence="2">The sequence shown here is derived from an EMBL/GenBank/DDBJ whole genome shotgun (WGS) entry which is preliminary data.</text>
</comment>
<organism evidence="2 3">
    <name type="scientific">Patagioenas fasciata monilis</name>
    <dbReference type="NCBI Taxonomy" id="372326"/>
    <lineage>
        <taxon>Eukaryota</taxon>
        <taxon>Metazoa</taxon>
        <taxon>Chordata</taxon>
        <taxon>Craniata</taxon>
        <taxon>Vertebrata</taxon>
        <taxon>Euteleostomi</taxon>
        <taxon>Archelosauria</taxon>
        <taxon>Archosauria</taxon>
        <taxon>Dinosauria</taxon>
        <taxon>Saurischia</taxon>
        <taxon>Theropoda</taxon>
        <taxon>Coelurosauria</taxon>
        <taxon>Aves</taxon>
        <taxon>Neognathae</taxon>
        <taxon>Neoaves</taxon>
        <taxon>Columbimorphae</taxon>
        <taxon>Columbiformes</taxon>
        <taxon>Columbidae</taxon>
        <taxon>Patagioenas</taxon>
    </lineage>
</organism>
<name>A0A1V4KN14_PATFA</name>
<evidence type="ECO:0000313" key="3">
    <source>
        <dbReference type="Proteomes" id="UP000190648"/>
    </source>
</evidence>
<feature type="compositionally biased region" description="Basic and acidic residues" evidence="1">
    <location>
        <begin position="1"/>
        <end position="15"/>
    </location>
</feature>
<protein>
    <submittedName>
        <fullName evidence="2">Uncharacterized protein</fullName>
    </submittedName>
</protein>